<dbReference type="Gene3D" id="3.30.10.20">
    <property type="match status" value="3"/>
</dbReference>
<dbReference type="AlphaFoldDB" id="A0A1G7FRV8"/>
<dbReference type="PROSITE" id="PS51178">
    <property type="entry name" value="PASTA"/>
    <property type="match status" value="3"/>
</dbReference>
<feature type="domain" description="PASTA" evidence="2">
    <location>
        <begin position="294"/>
        <end position="359"/>
    </location>
</feature>
<keyword evidence="1" id="KW-0812">Transmembrane</keyword>
<dbReference type="Pfam" id="PF03793">
    <property type="entry name" value="PASTA"/>
    <property type="match status" value="3"/>
</dbReference>
<accession>A0A1G7FRV8</accession>
<evidence type="ECO:0000313" key="3">
    <source>
        <dbReference type="EMBL" id="SDE78499.1"/>
    </source>
</evidence>
<gene>
    <name evidence="3" type="ORF">SAMN04488243_11041</name>
</gene>
<dbReference type="SMART" id="SM00740">
    <property type="entry name" value="PASTA"/>
    <property type="match status" value="3"/>
</dbReference>
<reference evidence="4" key="1">
    <citation type="submission" date="2016-10" db="EMBL/GenBank/DDBJ databases">
        <authorList>
            <person name="Varghese N."/>
            <person name="Submissions S."/>
        </authorList>
    </citation>
    <scope>NUCLEOTIDE SEQUENCE [LARGE SCALE GENOMIC DNA]</scope>
    <source>
        <strain evidence="4">CGMCC 1.6992</strain>
    </source>
</reference>
<evidence type="ECO:0000313" key="4">
    <source>
        <dbReference type="Proteomes" id="UP000199446"/>
    </source>
</evidence>
<dbReference type="OrthoDB" id="30449at2"/>
<proteinExistence type="predicted"/>
<name>A0A1G7FRV8_9DEIN</name>
<dbReference type="STRING" id="482827.SAMN04488243_11041"/>
<feature type="domain" description="PASTA" evidence="2">
    <location>
        <begin position="158"/>
        <end position="224"/>
    </location>
</feature>
<protein>
    <submittedName>
        <fullName evidence="3">PASTA domain, binds beta-lactams</fullName>
    </submittedName>
</protein>
<keyword evidence="1" id="KW-1133">Transmembrane helix</keyword>
<dbReference type="InterPro" id="IPR005543">
    <property type="entry name" value="PASTA_dom"/>
</dbReference>
<evidence type="ECO:0000256" key="1">
    <source>
        <dbReference type="SAM" id="Phobius"/>
    </source>
</evidence>
<dbReference type="SUPFAM" id="SSF54184">
    <property type="entry name" value="Penicillin-binding protein 2x (pbp-2x), c-terminal domain"/>
    <property type="match status" value="1"/>
</dbReference>
<keyword evidence="4" id="KW-1185">Reference proteome</keyword>
<dbReference type="CDD" id="cd06577">
    <property type="entry name" value="PASTA_pknB"/>
    <property type="match status" value="3"/>
</dbReference>
<dbReference type="RefSeq" id="WP_093006556.1">
    <property type="nucleotide sequence ID" value="NZ_FNBC01000010.1"/>
</dbReference>
<dbReference type="EMBL" id="FNBC01000010">
    <property type="protein sequence ID" value="SDE78499.1"/>
    <property type="molecule type" value="Genomic_DNA"/>
</dbReference>
<evidence type="ECO:0000259" key="2">
    <source>
        <dbReference type="PROSITE" id="PS51178"/>
    </source>
</evidence>
<sequence>MLLDDRYPVLETLERRDGVTLYRVEGGWVFFFDVKTPEDKERFYRFRAAVRRLQELGLLEAQVSAKPGRHYAFFPEKPLARKPPPKEALEALLPLGFGREHLAMAPDGVAYLSPWPLRGGPSRASRPRGGRLWGVAPGLLLLALGLWLLGQGLYRYFNPPEYPVPDLVGKSAREAFLLLKGTGLRLEVEEGNDPAKPKEVVLAQDPPPGTRLREGRAVRLVLNQARLNPLPSLEGLREGEAEARLAELGFAVAGKAYLPSPEPLGVVLATDPAPGTPLPPGGGVRLLLSQGAREEASVPLPRLTGLSREEALFLLNAAGLQAQVEEVPAGAPEGTVLAQDPAPGTPLPPGGGVRLRVAVRGEVLLPPAPPEPRARTVSLALDLPPEAEGKEVRLVLLDERGEQVLYEGPGQEGLRLSGTYQAEGEARFRLYLDGELYQEWAP</sequence>
<feature type="transmembrane region" description="Helical" evidence="1">
    <location>
        <begin position="132"/>
        <end position="150"/>
    </location>
</feature>
<keyword evidence="1" id="KW-0472">Membrane</keyword>
<feature type="domain" description="PASTA" evidence="2">
    <location>
        <begin position="228"/>
        <end position="290"/>
    </location>
</feature>
<dbReference type="Proteomes" id="UP000199446">
    <property type="component" value="Unassembled WGS sequence"/>
</dbReference>
<organism evidence="3 4">
    <name type="scientific">Thermus arciformis</name>
    <dbReference type="NCBI Taxonomy" id="482827"/>
    <lineage>
        <taxon>Bacteria</taxon>
        <taxon>Thermotogati</taxon>
        <taxon>Deinococcota</taxon>
        <taxon>Deinococci</taxon>
        <taxon>Thermales</taxon>
        <taxon>Thermaceae</taxon>
        <taxon>Thermus</taxon>
    </lineage>
</organism>